<name>A0A5B8VSW2_9BACT</name>
<evidence type="ECO:0000313" key="2">
    <source>
        <dbReference type="Proteomes" id="UP000321291"/>
    </source>
</evidence>
<dbReference type="AlphaFoldDB" id="A0A5B8VSW2"/>
<dbReference type="InterPro" id="IPR029062">
    <property type="entry name" value="Class_I_gatase-like"/>
</dbReference>
<dbReference type="OrthoDB" id="605164at2"/>
<dbReference type="Proteomes" id="UP000321291">
    <property type="component" value="Chromosome"/>
</dbReference>
<dbReference type="EMBL" id="CP042434">
    <property type="protein sequence ID" value="QEC74241.1"/>
    <property type="molecule type" value="Genomic_DNA"/>
</dbReference>
<accession>A0A5B8VSW2</accession>
<evidence type="ECO:0008006" key="3">
    <source>
        <dbReference type="Google" id="ProtNLM"/>
    </source>
</evidence>
<protein>
    <recommendedName>
        <fullName evidence="3">Beta-galactosidase trimerisation domain-containing protein</fullName>
    </recommendedName>
</protein>
<dbReference type="CDD" id="cd03143">
    <property type="entry name" value="A4_beta-galactosidase_middle_domain"/>
    <property type="match status" value="1"/>
</dbReference>
<keyword evidence="2" id="KW-1185">Reference proteome</keyword>
<proteinExistence type="predicted"/>
<sequence length="717" mass="81480">MKAQSAQGTSPNLQTGSKTSFQIADPWNAHYDVRADIVMVYGINDAGGHFEQRVKGWREEGYNVQFMTGSAWGQYKDYFLGEYDGKKHFDEGQTMKNGEIIWHGHNVPYIVPTLNYLGYLKTHIKRAIDAGVTAIYLEEPEFWARAGYSPAFKKEWQDYYHFPWQPEDSTAEATYLSSKLKYHLYYRALDTLFSYAKRYSRSEGHEVGCFVPTHSLINYSSWQIVSPEASLASLKNVDGYIAQVWTGTSREPVYYDGVKKERVFENAFLEYGSMVSMTAPTHRKIYLLTDPIEDRRHSWDDYKRNYEATFTAELMYPSVDNYEVMPWPSRIYLGKFQVEGQKEKQPIPPAYATQVQIMVNALQQMPVSENKVSGAEGIAVLLSNSMMFQRFPTHKGYDDPQLSNFYGMAMPLLEQGVPVSTVHMENLGYPATLKNVKVLIMSYANMKPQSPKVHKQLADWVKGGGHLIYLGRDDDPFQSVREWWNMDGLHHKNASEDLFKQMGIVYKKGQTMYRSGKGRVWIVRKDPKELILEKGGGTVLQNLVKAAYAKTKTNKGLQTKNNFILRRGSYIAMAVLADGPTKDPLILKGHFINLYDPELPVLNQLTLQPGSQALLYDLDKEKKSSNKVKVLAVAGRVTDSLWQADKNLFTCLIKGPVETVNAMRIKLPKQPEAKSIVLSTTDGQKVALEEMSWDQASATLFLKFKHQAGGVHLSIQL</sequence>
<reference evidence="1 2" key="1">
    <citation type="journal article" date="2017" name="Int. J. Syst. Evol. Microbiol.">
        <title>Arachidicoccus ginsenosidivorans sp. nov., with ginsenoside-converting activity isolated from ginseng cultivating soil.</title>
        <authorList>
            <person name="Siddiqi M.Z."/>
            <person name="Aslam Z."/>
            <person name="Im W.T."/>
        </authorList>
    </citation>
    <scope>NUCLEOTIDE SEQUENCE [LARGE SCALE GENOMIC DNA]</scope>
    <source>
        <strain evidence="1 2">Gsoil 809</strain>
    </source>
</reference>
<dbReference type="Gene3D" id="3.40.50.880">
    <property type="match status" value="1"/>
</dbReference>
<evidence type="ECO:0000313" key="1">
    <source>
        <dbReference type="EMBL" id="QEC74241.1"/>
    </source>
</evidence>
<gene>
    <name evidence="1" type="ORF">FSB73_08795</name>
</gene>
<dbReference type="KEGG" id="agi:FSB73_08795"/>
<organism evidence="1 2">
    <name type="scientific">Arachidicoccus ginsenosidivorans</name>
    <dbReference type="NCBI Taxonomy" id="496057"/>
    <lineage>
        <taxon>Bacteria</taxon>
        <taxon>Pseudomonadati</taxon>
        <taxon>Bacteroidota</taxon>
        <taxon>Chitinophagia</taxon>
        <taxon>Chitinophagales</taxon>
        <taxon>Chitinophagaceae</taxon>
        <taxon>Arachidicoccus</taxon>
    </lineage>
</organism>